<accession>A0A9P5P082</accession>
<dbReference type="Proteomes" id="UP000724874">
    <property type="component" value="Unassembled WGS sequence"/>
</dbReference>
<keyword evidence="2" id="KW-1185">Reference proteome</keyword>
<comment type="caution">
    <text evidence="1">The sequence shown here is derived from an EMBL/GenBank/DDBJ whole genome shotgun (WGS) entry which is preliminary data.</text>
</comment>
<feature type="non-terminal residue" evidence="1">
    <location>
        <position position="55"/>
    </location>
</feature>
<feature type="non-terminal residue" evidence="1">
    <location>
        <position position="1"/>
    </location>
</feature>
<organism evidence="1 2">
    <name type="scientific">Gymnopilus junonius</name>
    <name type="common">Spectacular rustgill mushroom</name>
    <name type="synonym">Gymnopilus spectabilis subsp. junonius</name>
    <dbReference type="NCBI Taxonomy" id="109634"/>
    <lineage>
        <taxon>Eukaryota</taxon>
        <taxon>Fungi</taxon>
        <taxon>Dikarya</taxon>
        <taxon>Basidiomycota</taxon>
        <taxon>Agaricomycotina</taxon>
        <taxon>Agaricomycetes</taxon>
        <taxon>Agaricomycetidae</taxon>
        <taxon>Agaricales</taxon>
        <taxon>Agaricineae</taxon>
        <taxon>Hymenogastraceae</taxon>
        <taxon>Gymnopilus</taxon>
    </lineage>
</organism>
<dbReference type="EMBL" id="JADNYJ010000007">
    <property type="protein sequence ID" value="KAF8910002.1"/>
    <property type="molecule type" value="Genomic_DNA"/>
</dbReference>
<name>A0A9P5P082_GYMJU</name>
<protein>
    <submittedName>
        <fullName evidence="1">Uncharacterized protein</fullName>
    </submittedName>
</protein>
<sequence>EDIPNVTHSRPLHPFTFTLACSHPRKFTLWHSYSFSHLFTVTVLIRLIHTQHTSL</sequence>
<reference evidence="1" key="1">
    <citation type="submission" date="2020-11" db="EMBL/GenBank/DDBJ databases">
        <authorList>
            <consortium name="DOE Joint Genome Institute"/>
            <person name="Ahrendt S."/>
            <person name="Riley R."/>
            <person name="Andreopoulos W."/>
            <person name="LaButti K."/>
            <person name="Pangilinan J."/>
            <person name="Ruiz-duenas F.J."/>
            <person name="Barrasa J.M."/>
            <person name="Sanchez-Garcia M."/>
            <person name="Camarero S."/>
            <person name="Miyauchi S."/>
            <person name="Serrano A."/>
            <person name="Linde D."/>
            <person name="Babiker R."/>
            <person name="Drula E."/>
            <person name="Ayuso-Fernandez I."/>
            <person name="Pacheco R."/>
            <person name="Padilla G."/>
            <person name="Ferreira P."/>
            <person name="Barriuso J."/>
            <person name="Kellner H."/>
            <person name="Castanera R."/>
            <person name="Alfaro M."/>
            <person name="Ramirez L."/>
            <person name="Pisabarro A.G."/>
            <person name="Kuo A."/>
            <person name="Tritt A."/>
            <person name="Lipzen A."/>
            <person name="He G."/>
            <person name="Yan M."/>
            <person name="Ng V."/>
            <person name="Cullen D."/>
            <person name="Martin F."/>
            <person name="Rosso M.-N."/>
            <person name="Henrissat B."/>
            <person name="Hibbett D."/>
            <person name="Martinez A.T."/>
            <person name="Grigoriev I.V."/>
        </authorList>
    </citation>
    <scope>NUCLEOTIDE SEQUENCE</scope>
    <source>
        <strain evidence="1">AH 44721</strain>
    </source>
</reference>
<gene>
    <name evidence="1" type="ORF">CPB84DRAFT_1764357</name>
</gene>
<proteinExistence type="predicted"/>
<dbReference type="AlphaFoldDB" id="A0A9P5P082"/>
<evidence type="ECO:0000313" key="1">
    <source>
        <dbReference type="EMBL" id="KAF8910002.1"/>
    </source>
</evidence>
<evidence type="ECO:0000313" key="2">
    <source>
        <dbReference type="Proteomes" id="UP000724874"/>
    </source>
</evidence>